<keyword evidence="7" id="KW-1185">Reference proteome</keyword>
<evidence type="ECO:0000256" key="3">
    <source>
        <dbReference type="ARBA" id="ARBA00012756"/>
    </source>
</evidence>
<evidence type="ECO:0000313" key="6">
    <source>
        <dbReference type="EMBL" id="WKA06662.1"/>
    </source>
</evidence>
<comment type="catalytic activity">
    <reaction evidence="1">
        <text>Hydrolysis of terminal non-reducing beta-D-galactose residues in beta-D-galactosides.</text>
        <dbReference type="EC" id="3.2.1.23"/>
    </reaction>
</comment>
<feature type="region of interest" description="Disordered" evidence="4">
    <location>
        <begin position="1"/>
        <end position="45"/>
    </location>
</feature>
<dbReference type="InterPro" id="IPR031330">
    <property type="entry name" value="Gly_Hdrlase_35_cat"/>
</dbReference>
<evidence type="ECO:0000259" key="5">
    <source>
        <dbReference type="Pfam" id="PF01301"/>
    </source>
</evidence>
<dbReference type="InterPro" id="IPR001944">
    <property type="entry name" value="Glycoside_Hdrlase_35"/>
</dbReference>
<feature type="domain" description="Glycoside hydrolase 35 catalytic" evidence="5">
    <location>
        <begin position="265"/>
        <end position="350"/>
    </location>
</feature>
<organism evidence="6 7">
    <name type="scientific">Vitis vinifera</name>
    <name type="common">Grape</name>
    <dbReference type="NCBI Taxonomy" id="29760"/>
    <lineage>
        <taxon>Eukaryota</taxon>
        <taxon>Viridiplantae</taxon>
        <taxon>Streptophyta</taxon>
        <taxon>Embryophyta</taxon>
        <taxon>Tracheophyta</taxon>
        <taxon>Spermatophyta</taxon>
        <taxon>Magnoliopsida</taxon>
        <taxon>eudicotyledons</taxon>
        <taxon>Gunneridae</taxon>
        <taxon>Pentapetalae</taxon>
        <taxon>rosids</taxon>
        <taxon>Vitales</taxon>
        <taxon>Vitaceae</taxon>
        <taxon>Viteae</taxon>
        <taxon>Vitis</taxon>
    </lineage>
</organism>
<evidence type="ECO:0000256" key="4">
    <source>
        <dbReference type="SAM" id="MobiDB-lite"/>
    </source>
</evidence>
<dbReference type="Gene3D" id="3.20.20.80">
    <property type="entry name" value="Glycosidases"/>
    <property type="match status" value="1"/>
</dbReference>
<dbReference type="Proteomes" id="UP001227230">
    <property type="component" value="Chromosome 16"/>
</dbReference>
<evidence type="ECO:0000256" key="2">
    <source>
        <dbReference type="ARBA" id="ARBA00009809"/>
    </source>
</evidence>
<name>A0ABY9DI04_VITVI</name>
<dbReference type="PANTHER" id="PTHR23421">
    <property type="entry name" value="BETA-GALACTOSIDASE RELATED"/>
    <property type="match status" value="1"/>
</dbReference>
<proteinExistence type="inferred from homology"/>
<dbReference type="InterPro" id="IPR017853">
    <property type="entry name" value="GH"/>
</dbReference>
<dbReference type="PRINTS" id="PR00742">
    <property type="entry name" value="GLHYDRLASE35"/>
</dbReference>
<evidence type="ECO:0000256" key="1">
    <source>
        <dbReference type="ARBA" id="ARBA00001412"/>
    </source>
</evidence>
<dbReference type="SUPFAM" id="SSF51445">
    <property type="entry name" value="(Trans)glycosidases"/>
    <property type="match status" value="1"/>
</dbReference>
<gene>
    <name evidence="6" type="ORF">VitviT2T_024554</name>
</gene>
<comment type="similarity">
    <text evidence="2">Belongs to the glycosyl hydrolase 35 family.</text>
</comment>
<evidence type="ECO:0000313" key="7">
    <source>
        <dbReference type="Proteomes" id="UP001227230"/>
    </source>
</evidence>
<accession>A0ABY9DI04</accession>
<dbReference type="Pfam" id="PF01301">
    <property type="entry name" value="Glyco_hydro_35"/>
    <property type="match status" value="1"/>
</dbReference>
<dbReference type="EC" id="3.2.1.23" evidence="3"/>
<sequence>MFPPADDPPDLGIPPNRGPLPVRRNPNSKPNPRVRSGHRRNAWPQGIRGVRAHRGTLCPLSTENTLFRNNGDGADFVNILLKLPFTHSFMLTESNPPWRTKCLSVQVQSKIGPSLKTESILEVLDLGLQDEADEVRIEAVISMPVIVLWSGLDVLFRRLELHVLERRIKEAWVEEFWDTSGVEGAWSPRFSRPFNDWEVEEVERLLLTIRGASLSPLMEDRMMWKVTSNGILSVKSLYNDLSSRRAGLFPHGLIWNPSVPSKINTCDQFTPNSPNKPKTWTENWPGWFKTFGAPDPHGPREDIVFSIARFFWKVNYYMDHGGTNFGRTSGGPFITTTYDYNALIDEYEELSTILALSLARLPKCGHLKELRRAIKSCEHVLLYGLKISVP</sequence>
<protein>
    <recommendedName>
        <fullName evidence="3">beta-galactosidase</fullName>
        <ecNumber evidence="3">3.2.1.23</ecNumber>
    </recommendedName>
</protein>
<dbReference type="EMBL" id="CP126663">
    <property type="protein sequence ID" value="WKA06662.1"/>
    <property type="molecule type" value="Genomic_DNA"/>
</dbReference>
<reference evidence="6 7" key="1">
    <citation type="journal article" date="2023" name="Hortic Res">
        <title>The complete reference genome for grapevine (Vitis vinifera L.) genetics and breeding.</title>
        <authorList>
            <person name="Shi X."/>
            <person name="Cao S."/>
            <person name="Wang X."/>
            <person name="Huang S."/>
            <person name="Wang Y."/>
            <person name="Liu Z."/>
            <person name="Liu W."/>
            <person name="Leng X."/>
            <person name="Peng Y."/>
            <person name="Wang N."/>
            <person name="Wang Y."/>
            <person name="Ma Z."/>
            <person name="Xu X."/>
            <person name="Zhang F."/>
            <person name="Xue H."/>
            <person name="Zhong H."/>
            <person name="Wang Y."/>
            <person name="Zhang K."/>
            <person name="Velt A."/>
            <person name="Avia K."/>
            <person name="Holtgrawe D."/>
            <person name="Grimplet J."/>
            <person name="Matus J.T."/>
            <person name="Ware D."/>
            <person name="Wu X."/>
            <person name="Wang H."/>
            <person name="Liu C."/>
            <person name="Fang Y."/>
            <person name="Rustenholz C."/>
            <person name="Cheng Z."/>
            <person name="Xiao H."/>
            <person name="Zhou Y."/>
        </authorList>
    </citation>
    <scope>NUCLEOTIDE SEQUENCE [LARGE SCALE GENOMIC DNA]</scope>
    <source>
        <strain evidence="7">cv. Pinot noir / PN40024</strain>
        <tissue evidence="6">Leaf</tissue>
    </source>
</reference>